<dbReference type="PROSITE" id="PS50088">
    <property type="entry name" value="ANK_REPEAT"/>
    <property type="match status" value="4"/>
</dbReference>
<keyword evidence="2" id="KW-1185">Reference proteome</keyword>
<dbReference type="Pfam" id="PF12796">
    <property type="entry name" value="Ank_2"/>
    <property type="match status" value="1"/>
</dbReference>
<dbReference type="OrthoDB" id="626167at2759"/>
<dbReference type="SMART" id="SM00248">
    <property type="entry name" value="ANK"/>
    <property type="match status" value="6"/>
</dbReference>
<dbReference type="CDD" id="cd00180">
    <property type="entry name" value="PKc"/>
    <property type="match status" value="1"/>
</dbReference>
<dbReference type="InterPro" id="IPR011009">
    <property type="entry name" value="Kinase-like_dom_sf"/>
</dbReference>
<dbReference type="GO" id="GO:0005524">
    <property type="term" value="F:ATP binding"/>
    <property type="evidence" value="ECO:0007669"/>
    <property type="project" value="InterPro"/>
</dbReference>
<dbReference type="InterPro" id="IPR002110">
    <property type="entry name" value="Ankyrin_rpt"/>
</dbReference>
<dbReference type="EMBL" id="BLJY01000005">
    <property type="protein sequence ID" value="GFF16665.1"/>
    <property type="molecule type" value="Genomic_DNA"/>
</dbReference>
<protein>
    <submittedName>
        <fullName evidence="1">Ankyrin repeat protein</fullName>
    </submittedName>
</protein>
<dbReference type="PROSITE" id="PS00108">
    <property type="entry name" value="PROTEIN_KINASE_ST"/>
    <property type="match status" value="1"/>
</dbReference>
<accession>A0A5M3Z1Y9</accession>
<gene>
    <name evidence="1" type="ORF">ATEIFO6365_0005085700</name>
</gene>
<dbReference type="InterPro" id="IPR000719">
    <property type="entry name" value="Prot_kinase_dom"/>
</dbReference>
<dbReference type="SMART" id="SM00220">
    <property type="entry name" value="S_TKc"/>
    <property type="match status" value="1"/>
</dbReference>
<comment type="caution">
    <text evidence="1">The sequence shown here is derived from an EMBL/GenBank/DDBJ whole genome shotgun (WGS) entry which is preliminary data.</text>
</comment>
<dbReference type="PANTHER" id="PTHR24133">
    <property type="entry name" value="ANKYRIN DOMAIN-CONTAINING"/>
    <property type="match status" value="1"/>
</dbReference>
<dbReference type="InterPro" id="IPR036770">
    <property type="entry name" value="Ankyrin_rpt-contain_sf"/>
</dbReference>
<dbReference type="InterPro" id="IPR052391">
    <property type="entry name" value="E3_Ligase-Neurotoxin"/>
</dbReference>
<dbReference type="SUPFAM" id="SSF56112">
    <property type="entry name" value="Protein kinase-like (PK-like)"/>
    <property type="match status" value="1"/>
</dbReference>
<dbReference type="GO" id="GO:0004672">
    <property type="term" value="F:protein kinase activity"/>
    <property type="evidence" value="ECO:0007669"/>
    <property type="project" value="InterPro"/>
</dbReference>
<dbReference type="Pfam" id="PF00069">
    <property type="entry name" value="Pkinase"/>
    <property type="match status" value="1"/>
</dbReference>
<organism evidence="1 2">
    <name type="scientific">Aspergillus terreus</name>
    <dbReference type="NCBI Taxonomy" id="33178"/>
    <lineage>
        <taxon>Eukaryota</taxon>
        <taxon>Fungi</taxon>
        <taxon>Dikarya</taxon>
        <taxon>Ascomycota</taxon>
        <taxon>Pezizomycotina</taxon>
        <taxon>Eurotiomycetes</taxon>
        <taxon>Eurotiomycetidae</taxon>
        <taxon>Eurotiales</taxon>
        <taxon>Aspergillaceae</taxon>
        <taxon>Aspergillus</taxon>
        <taxon>Aspergillus subgen. Circumdati</taxon>
    </lineage>
</organism>
<dbReference type="Proteomes" id="UP000452235">
    <property type="component" value="Unassembled WGS sequence"/>
</dbReference>
<dbReference type="VEuPathDB" id="FungiDB:ATEG_08892"/>
<dbReference type="Pfam" id="PF00023">
    <property type="entry name" value="Ank"/>
    <property type="match status" value="1"/>
</dbReference>
<dbReference type="PROSITE" id="PS50011">
    <property type="entry name" value="PROTEIN_KINASE_DOM"/>
    <property type="match status" value="1"/>
</dbReference>
<evidence type="ECO:0000313" key="1">
    <source>
        <dbReference type="EMBL" id="GFF16665.1"/>
    </source>
</evidence>
<sequence>MATTSHSYSDPNSSLCSDGGGDPVIDLDVLDSLDLSRSGSSWNYMESCITATRNGKSSLLSSISQFTAILAQTGIEGPWISRTPNLAKMAIKIGAGAQFTVFKEKPEYDTKPQPVVIKRVNVPLSQDEGGHFAAGHTYRLQLRTLGLEVMALTNPSLRSHPNIVRLIAWGYDYPFFDMPVPVLYMETALTSLTSLLAVNSEHNCTVDVKYQLSLDIANGIEALHRLRIVHGDLKPDNVLVFRTQNDDVPFRGKLSDFGVCLDLETPNSPFSLSDYRGTPGWLAPEIVNDDLSRFPPFQPDLMFHFDAYSFGLTVLSVFTNHGGPFAQVTTESATQMILQESNLTSTLRMTLGKAIPKLLHEDPTQRPLPSTRLLETETTAYDSWLLSCRIKSEGNVNRIIQELIKQYAASKSDFSGSVLFGMAQAITGQYPYVPGRFEMYLTDASKAGHSPARAVYAQIMAALGHSLACEPEVLEEWMYQAVSQGYLFAPASALTAARKTHALSIFRDSGGFCTGPFLQKPTVVKAARSTESSLLWIDKHGLFVDQMGNTILHAAAAIGEVDTVRALIETAKISVDIENDNGETPLYMASQAGHAEVIMLLIQMNADASRTTRQTKLSPLHWLFVLPESMIRSIAAQLVAAGADVNAVMRPIVSKNANDFSLRMLVLHYPFELPYGTPLHWAAFFRNLVAMEALIQLGAHVDATYHASDSGSRPLALAVWLGDLEVADCLIRHGADGTLTDSHGQNLLHKSGADINAKARDYNASTPIAVASRAGIRNGGVVIALLDSGAELEGSTMGLGNSVLHAWASTMVGSLNYPCSYVPTIERIATAMSNVNLRNEFRETPLHLLAWSYFPEDTFEKACEILLAHKPAVDLNAQTCKGVTPLSIAFSIRGDAARRGLFLLDKGALPDILSDRGQDILYWVADNEALSDQATCDLIIIILQRMSTTSNIYETYQLRFLHNQMSNWTLFRAASLGKLQTTILLLSLGLRTRINDLLPDTNCTVLDTVLHQAENYRRNHMEQLAKYKPGPARRAAVAAVALHSHEHQGGKTYQRAEAYHAFPKIMRSLREAGAQRRCELESGTTDSTDMDGTYINQPQLWDWAFIYMSGFTPATQPHREQWAMLYELARYPTEWPVVDYMVEWYENNTWRPDVRFIEEEKDGDVVRQVIARIGQPVEDKERAVRLKAIDPVMGSVEVTVVDREIVKRTKIDAFVLWDFIAP</sequence>
<evidence type="ECO:0000313" key="2">
    <source>
        <dbReference type="Proteomes" id="UP000452235"/>
    </source>
</evidence>
<dbReference type="SUPFAM" id="SSF48403">
    <property type="entry name" value="Ankyrin repeat"/>
    <property type="match status" value="1"/>
</dbReference>
<name>A0A5M3Z1Y9_ASPTE</name>
<dbReference type="PRINTS" id="PR01415">
    <property type="entry name" value="ANKYRIN"/>
</dbReference>
<dbReference type="PANTHER" id="PTHR24133:SF40">
    <property type="entry name" value="ANKYRIN REPEAT DOMAIN 44"/>
    <property type="match status" value="1"/>
</dbReference>
<dbReference type="InterPro" id="IPR008271">
    <property type="entry name" value="Ser/Thr_kinase_AS"/>
</dbReference>
<dbReference type="Gene3D" id="1.10.510.10">
    <property type="entry name" value="Transferase(Phosphotransferase) domain 1"/>
    <property type="match status" value="1"/>
</dbReference>
<dbReference type="PROSITE" id="PS50297">
    <property type="entry name" value="ANK_REP_REGION"/>
    <property type="match status" value="3"/>
</dbReference>
<dbReference type="Gene3D" id="1.25.40.20">
    <property type="entry name" value="Ankyrin repeat-containing domain"/>
    <property type="match status" value="3"/>
</dbReference>
<reference evidence="1 2" key="1">
    <citation type="submission" date="2020-01" db="EMBL/GenBank/DDBJ databases">
        <title>Aspergillus terreus IFO 6365 whole genome shotgun sequence.</title>
        <authorList>
            <person name="Kanamasa S."/>
            <person name="Takahashi H."/>
        </authorList>
    </citation>
    <scope>NUCLEOTIDE SEQUENCE [LARGE SCALE GENOMIC DNA]</scope>
    <source>
        <strain evidence="1 2">IFO 6365</strain>
    </source>
</reference>
<proteinExistence type="predicted"/>
<dbReference type="AlphaFoldDB" id="A0A5M3Z1Y9"/>